<dbReference type="EMBL" id="GG697364">
    <property type="protein sequence ID" value="EFQ32656.1"/>
    <property type="molecule type" value="Genomic_DNA"/>
</dbReference>
<reference evidence="3" key="1">
    <citation type="journal article" date="2012" name="Nat. Genet.">
        <title>Lifestyle transitions in plant pathogenic Colletotrichum fungi deciphered by genome and transcriptome analyses.</title>
        <authorList>
            <person name="O'Connell R.J."/>
            <person name="Thon M.R."/>
            <person name="Hacquard S."/>
            <person name="Amyotte S.G."/>
            <person name="Kleemann J."/>
            <person name="Torres M.F."/>
            <person name="Damm U."/>
            <person name="Buiate E.A."/>
            <person name="Epstein L."/>
            <person name="Alkan N."/>
            <person name="Altmueller J."/>
            <person name="Alvarado-Balderrama L."/>
            <person name="Bauser C.A."/>
            <person name="Becker C."/>
            <person name="Birren B.W."/>
            <person name="Chen Z."/>
            <person name="Choi J."/>
            <person name="Crouch J.A."/>
            <person name="Duvick J.P."/>
            <person name="Farman M.A."/>
            <person name="Gan P."/>
            <person name="Heiman D."/>
            <person name="Henrissat B."/>
            <person name="Howard R.J."/>
            <person name="Kabbage M."/>
            <person name="Koch C."/>
            <person name="Kracher B."/>
            <person name="Kubo Y."/>
            <person name="Law A.D."/>
            <person name="Lebrun M.-H."/>
            <person name="Lee Y.-H."/>
            <person name="Miyara I."/>
            <person name="Moore N."/>
            <person name="Neumann U."/>
            <person name="Nordstroem K."/>
            <person name="Panaccione D.G."/>
            <person name="Panstruga R."/>
            <person name="Place M."/>
            <person name="Proctor R.H."/>
            <person name="Prusky D."/>
            <person name="Rech G."/>
            <person name="Reinhardt R."/>
            <person name="Rollins J.A."/>
            <person name="Rounsley S."/>
            <person name="Schardl C.L."/>
            <person name="Schwartz D.C."/>
            <person name="Shenoy N."/>
            <person name="Shirasu K."/>
            <person name="Sikhakolli U.R."/>
            <person name="Stueber K."/>
            <person name="Sukno S.A."/>
            <person name="Sweigard J.A."/>
            <person name="Takano Y."/>
            <person name="Takahara H."/>
            <person name="Trail F."/>
            <person name="van der Does H.C."/>
            <person name="Voll L.M."/>
            <person name="Will I."/>
            <person name="Young S."/>
            <person name="Zeng Q."/>
            <person name="Zhang J."/>
            <person name="Zhou S."/>
            <person name="Dickman M.B."/>
            <person name="Schulze-Lefert P."/>
            <person name="Ver Loren van Themaat E."/>
            <person name="Ma L.-J."/>
            <person name="Vaillancourt L.J."/>
        </authorList>
    </citation>
    <scope>NUCLEOTIDE SEQUENCE [LARGE SCALE GENOMIC DNA]</scope>
    <source>
        <strain evidence="3">M1.001 / M2 / FGSC 10212</strain>
    </source>
</reference>
<dbReference type="SUPFAM" id="SSF48264">
    <property type="entry name" value="Cytochrome P450"/>
    <property type="match status" value="1"/>
</dbReference>
<dbReference type="HOGENOM" id="CLU_1434350_0_0_1"/>
<protein>
    <submittedName>
        <fullName evidence="2">Uncharacterized protein</fullName>
    </submittedName>
</protein>
<dbReference type="RefSeq" id="XP_008096676.1">
    <property type="nucleotide sequence ID" value="XM_008098485.1"/>
</dbReference>
<dbReference type="GO" id="GO:0016705">
    <property type="term" value="F:oxidoreductase activity, acting on paired donors, with incorporation or reduction of molecular oxygen"/>
    <property type="evidence" value="ECO:0007669"/>
    <property type="project" value="InterPro"/>
</dbReference>
<dbReference type="STRING" id="645133.E3QP68"/>
<dbReference type="InterPro" id="IPR036396">
    <property type="entry name" value="Cyt_P450_sf"/>
</dbReference>
<dbReference type="GO" id="GO:0004497">
    <property type="term" value="F:monooxygenase activity"/>
    <property type="evidence" value="ECO:0007669"/>
    <property type="project" value="InterPro"/>
</dbReference>
<accession>E3QP68</accession>
<feature type="region of interest" description="Disordered" evidence="1">
    <location>
        <begin position="1"/>
        <end position="28"/>
    </location>
</feature>
<keyword evidence="3" id="KW-1185">Reference proteome</keyword>
<dbReference type="Proteomes" id="UP000008782">
    <property type="component" value="Unassembled WGS sequence"/>
</dbReference>
<dbReference type="GO" id="GO:0005506">
    <property type="term" value="F:iron ion binding"/>
    <property type="evidence" value="ECO:0007669"/>
    <property type="project" value="InterPro"/>
</dbReference>
<evidence type="ECO:0000313" key="3">
    <source>
        <dbReference type="Proteomes" id="UP000008782"/>
    </source>
</evidence>
<organism evidence="3">
    <name type="scientific">Colletotrichum graminicola (strain M1.001 / M2 / FGSC 10212)</name>
    <name type="common">Maize anthracnose fungus</name>
    <name type="synonym">Glomerella graminicola</name>
    <dbReference type="NCBI Taxonomy" id="645133"/>
    <lineage>
        <taxon>Eukaryota</taxon>
        <taxon>Fungi</taxon>
        <taxon>Dikarya</taxon>
        <taxon>Ascomycota</taxon>
        <taxon>Pezizomycotina</taxon>
        <taxon>Sordariomycetes</taxon>
        <taxon>Hypocreomycetidae</taxon>
        <taxon>Glomerellales</taxon>
        <taxon>Glomerellaceae</taxon>
        <taxon>Colletotrichum</taxon>
        <taxon>Colletotrichum graminicola species complex</taxon>
    </lineage>
</organism>
<gene>
    <name evidence="2" type="ORF">GLRG_07800</name>
</gene>
<sequence length="189" mass="20843">MSTYATKAREIRGGLPRHRPRPKKDGGEMHADMAMFMAAGTEATAMVLSRMTSHLLRTPRALALLTKGILARFARSQDVSVDGLAGLATLVSLNPYLAFTHPNNWARPTEFILERWLHPEDPEWKDDKRDYVRALLVRAENLHLKGPGRGLSSACFRANSAALRPGDVSRDGRLGGAEVLVHVGEGRPR</sequence>
<dbReference type="eggNOG" id="KOG0158">
    <property type="taxonomic scope" value="Eukaryota"/>
</dbReference>
<dbReference type="Gene3D" id="1.10.630.10">
    <property type="entry name" value="Cytochrome P450"/>
    <property type="match status" value="1"/>
</dbReference>
<evidence type="ECO:0000313" key="2">
    <source>
        <dbReference type="EMBL" id="EFQ32656.1"/>
    </source>
</evidence>
<dbReference type="VEuPathDB" id="FungiDB:GLRG_07800"/>
<name>E3QP68_COLGM</name>
<evidence type="ECO:0000256" key="1">
    <source>
        <dbReference type="SAM" id="MobiDB-lite"/>
    </source>
</evidence>
<proteinExistence type="predicted"/>
<dbReference type="GO" id="GO:0020037">
    <property type="term" value="F:heme binding"/>
    <property type="evidence" value="ECO:0007669"/>
    <property type="project" value="InterPro"/>
</dbReference>
<dbReference type="AlphaFoldDB" id="E3QP68"/>
<dbReference type="GeneID" id="24413165"/>